<evidence type="ECO:0000313" key="2">
    <source>
        <dbReference type="EMBL" id="SCZ77316.1"/>
    </source>
</evidence>
<dbReference type="NCBIfam" id="NF047356">
    <property type="entry name" value="RNA_bind_RnpM"/>
    <property type="match status" value="1"/>
</dbReference>
<name>A0A1G5RTJ7_PSEXY</name>
<protein>
    <recommendedName>
        <fullName evidence="1">YlxR domain-containing protein</fullName>
    </recommendedName>
</protein>
<accession>A0A1G5RTJ7</accession>
<dbReference type="CDD" id="cd00279">
    <property type="entry name" value="YlxR"/>
    <property type="match status" value="1"/>
</dbReference>
<dbReference type="AlphaFoldDB" id="A0A1G5RTJ7"/>
<feature type="domain" description="YlxR" evidence="1">
    <location>
        <begin position="9"/>
        <end position="81"/>
    </location>
</feature>
<dbReference type="Gene3D" id="3.30.1230.10">
    <property type="entry name" value="YlxR-like"/>
    <property type="match status" value="1"/>
</dbReference>
<gene>
    <name evidence="2" type="ORF">SAMN02910350_00673</name>
</gene>
<evidence type="ECO:0000259" key="1">
    <source>
        <dbReference type="Pfam" id="PF04296"/>
    </source>
</evidence>
<dbReference type="InterPro" id="IPR007393">
    <property type="entry name" value="YlxR_dom"/>
</dbReference>
<dbReference type="SUPFAM" id="SSF64376">
    <property type="entry name" value="YlxR-like"/>
    <property type="match status" value="1"/>
</dbReference>
<dbReference type="PANTHER" id="PTHR34215">
    <property type="entry name" value="BLL0784 PROTEIN"/>
    <property type="match status" value="1"/>
</dbReference>
<dbReference type="InterPro" id="IPR037465">
    <property type="entry name" value="YlxR"/>
</dbReference>
<proteinExistence type="predicted"/>
<dbReference type="EMBL" id="FMWK01000003">
    <property type="protein sequence ID" value="SCZ77316.1"/>
    <property type="molecule type" value="Genomic_DNA"/>
</dbReference>
<dbReference type="RefSeq" id="WP_090161212.1">
    <property type="nucleotide sequence ID" value="NZ_FMWK01000003.1"/>
</dbReference>
<dbReference type="Proteomes" id="UP000199428">
    <property type="component" value="Unassembled WGS sequence"/>
</dbReference>
<sequence length="89" mass="9904">MTGKVLPLRKCVACGQMIQKDQLFRVVKIDGQAQLDLSYKAQGRGAYVCKKNECVALAEKKKSFNRALKGLVSEEVINSIKMELENGSR</sequence>
<organism evidence="2 3">
    <name type="scientific">Pseudobutyrivibrio xylanivorans</name>
    <dbReference type="NCBI Taxonomy" id="185007"/>
    <lineage>
        <taxon>Bacteria</taxon>
        <taxon>Bacillati</taxon>
        <taxon>Bacillota</taxon>
        <taxon>Clostridia</taxon>
        <taxon>Lachnospirales</taxon>
        <taxon>Lachnospiraceae</taxon>
        <taxon>Pseudobutyrivibrio</taxon>
    </lineage>
</organism>
<dbReference type="InterPro" id="IPR035931">
    <property type="entry name" value="YlxR-like_sf"/>
</dbReference>
<evidence type="ECO:0000313" key="3">
    <source>
        <dbReference type="Proteomes" id="UP000199428"/>
    </source>
</evidence>
<reference evidence="2 3" key="1">
    <citation type="submission" date="2016-10" db="EMBL/GenBank/DDBJ databases">
        <authorList>
            <person name="de Groot N.N."/>
        </authorList>
    </citation>
    <scope>NUCLEOTIDE SEQUENCE [LARGE SCALE GENOMIC DNA]</scope>
    <source>
        <strain evidence="2 3">DSM 10317</strain>
    </source>
</reference>
<dbReference type="PANTHER" id="PTHR34215:SF1">
    <property type="entry name" value="YLXR DOMAIN-CONTAINING PROTEIN"/>
    <property type="match status" value="1"/>
</dbReference>
<dbReference type="Pfam" id="PF04296">
    <property type="entry name" value="YlxR"/>
    <property type="match status" value="1"/>
</dbReference>